<proteinExistence type="predicted"/>
<name>A0A837CN21_9BRAD</name>
<keyword evidence="1" id="KW-1133">Transmembrane helix</keyword>
<protein>
    <submittedName>
        <fullName evidence="2">Uncharacterized protein</fullName>
    </submittedName>
</protein>
<dbReference type="InterPro" id="IPR029787">
    <property type="entry name" value="Nucleotide_cyclase"/>
</dbReference>
<gene>
    <name evidence="2" type="ORF">BJA5080_06985</name>
</gene>
<sequence>MQYITGLDERNRELISAPHLARRTTLIAVLAMSKPRASFSIGRHCNQSYMFPVGTAGAGMIGLRKPRRRWWGWLVAIAYLLASMTPSLAISISLDVAMQCDHPSDQPGDAHEHDHAGGSAVHSHDVAMAGDCDDDDHDRPGERHATCCGSVLCFSAVWPQAPAVAEFVVPRSRCEAQPDVIGDEGTFRRHYRPPIA</sequence>
<dbReference type="EMBL" id="ADOU02000004">
    <property type="protein sequence ID" value="KGJ70375.1"/>
    <property type="molecule type" value="Genomic_DNA"/>
</dbReference>
<keyword evidence="1" id="KW-0812">Transmembrane</keyword>
<evidence type="ECO:0000256" key="1">
    <source>
        <dbReference type="SAM" id="Phobius"/>
    </source>
</evidence>
<evidence type="ECO:0000313" key="2">
    <source>
        <dbReference type="EMBL" id="KGJ70375.1"/>
    </source>
</evidence>
<keyword evidence="1" id="KW-0472">Membrane</keyword>
<comment type="caution">
    <text evidence="2">The sequence shown here is derived from an EMBL/GenBank/DDBJ whole genome shotgun (WGS) entry which is preliminary data.</text>
</comment>
<dbReference type="AlphaFoldDB" id="A0A837CN21"/>
<dbReference type="Proteomes" id="UP000024900">
    <property type="component" value="Unassembled WGS sequence"/>
</dbReference>
<feature type="transmembrane region" description="Helical" evidence="1">
    <location>
        <begin position="70"/>
        <end position="94"/>
    </location>
</feature>
<accession>A0A837CN21</accession>
<evidence type="ECO:0000313" key="3">
    <source>
        <dbReference type="Proteomes" id="UP000024900"/>
    </source>
</evidence>
<organism evidence="2 3">
    <name type="scientific">Bradyrhizobium diazoefficiens SEMIA 5080</name>
    <dbReference type="NCBI Taxonomy" id="754504"/>
    <lineage>
        <taxon>Bacteria</taxon>
        <taxon>Pseudomonadati</taxon>
        <taxon>Pseudomonadota</taxon>
        <taxon>Alphaproteobacteria</taxon>
        <taxon>Hyphomicrobiales</taxon>
        <taxon>Nitrobacteraceae</taxon>
        <taxon>Bradyrhizobium</taxon>
    </lineage>
</organism>
<reference evidence="2 3" key="1">
    <citation type="journal article" date="2014" name="BMC Genomics">
        <title>Comparative genomics of Bradyrhizobium japonicum CPAC 15 and Bradyrhizobium diazoefficiens CPAC 7: elite model strains for understanding symbiotic performance with soybean.</title>
        <authorList>
            <person name="Siqueira A.F."/>
            <person name="Ormeno-Orrillo E."/>
            <person name="Souza R.C."/>
            <person name="Rodrigues E.P."/>
            <person name="Almeida L.G."/>
            <person name="Barcellos F.G."/>
            <person name="Batista J.S."/>
            <person name="Nakatami A.S."/>
            <person name="Martinez-Romero E."/>
            <person name="Vasconcelos A.T."/>
            <person name="Hungria M."/>
        </authorList>
    </citation>
    <scope>NUCLEOTIDE SEQUENCE [LARGE SCALE GENOMIC DNA]</scope>
    <source>
        <strain evidence="2 3">SEMIA 5080</strain>
    </source>
</reference>
<dbReference type="SUPFAM" id="SSF55073">
    <property type="entry name" value="Nucleotide cyclase"/>
    <property type="match status" value="1"/>
</dbReference>